<keyword evidence="2" id="KW-1185">Reference proteome</keyword>
<dbReference type="PANTHER" id="PTHR14614:SF147">
    <property type="entry name" value="S-ADENOSYLMETHIONINE-DEPENDENT METHYLTRANSFERASE OF THE SEVEN BETA-STRAND FAMILY"/>
    <property type="match status" value="1"/>
</dbReference>
<reference evidence="1" key="1">
    <citation type="submission" date="2020-07" db="EMBL/GenBank/DDBJ databases">
        <authorList>
            <person name="Nieuwenhuis M."/>
            <person name="Van De Peppel L.J.J."/>
        </authorList>
    </citation>
    <scope>NUCLEOTIDE SEQUENCE</scope>
    <source>
        <strain evidence="1">AP01</strain>
        <tissue evidence="1">Mycelium</tissue>
    </source>
</reference>
<evidence type="ECO:0000313" key="2">
    <source>
        <dbReference type="Proteomes" id="UP000775547"/>
    </source>
</evidence>
<dbReference type="Pfam" id="PF10294">
    <property type="entry name" value="Methyltransf_16"/>
    <property type="match status" value="1"/>
</dbReference>
<dbReference type="SUPFAM" id="SSF53335">
    <property type="entry name" value="S-adenosyl-L-methionine-dependent methyltransferases"/>
    <property type="match status" value="1"/>
</dbReference>
<protein>
    <recommendedName>
        <fullName evidence="3">S-adenosylmethionine-dependent methyltransferase</fullName>
    </recommendedName>
</protein>
<dbReference type="OrthoDB" id="433955at2759"/>
<dbReference type="GO" id="GO:0008757">
    <property type="term" value="F:S-adenosylmethionine-dependent methyltransferase activity"/>
    <property type="evidence" value="ECO:0007669"/>
    <property type="project" value="UniProtKB-ARBA"/>
</dbReference>
<dbReference type="AlphaFoldDB" id="A0A9P7GB87"/>
<dbReference type="Proteomes" id="UP000775547">
    <property type="component" value="Unassembled WGS sequence"/>
</dbReference>
<dbReference type="InterPro" id="IPR019410">
    <property type="entry name" value="Methyltransf_16"/>
</dbReference>
<gene>
    <name evidence="1" type="ORF">DXG03_009129</name>
</gene>
<proteinExistence type="predicted"/>
<dbReference type="Gene3D" id="3.40.50.150">
    <property type="entry name" value="Vaccinia Virus protein VP39"/>
    <property type="match status" value="1"/>
</dbReference>
<evidence type="ECO:0008006" key="3">
    <source>
        <dbReference type="Google" id="ProtNLM"/>
    </source>
</evidence>
<comment type="caution">
    <text evidence="1">The sequence shown here is derived from an EMBL/GenBank/DDBJ whole genome shotgun (WGS) entry which is preliminary data.</text>
</comment>
<name>A0A9P7GB87_9AGAR</name>
<evidence type="ECO:0000313" key="1">
    <source>
        <dbReference type="EMBL" id="KAG5644110.1"/>
    </source>
</evidence>
<dbReference type="CDD" id="cd02440">
    <property type="entry name" value="AdoMet_MTases"/>
    <property type="match status" value="1"/>
</dbReference>
<reference evidence="1" key="2">
    <citation type="submission" date="2021-10" db="EMBL/GenBank/DDBJ databases">
        <title>Phylogenomics reveals ancestral predisposition of the termite-cultivated fungus Termitomyces towards a domesticated lifestyle.</title>
        <authorList>
            <person name="Auxier B."/>
            <person name="Grum-Grzhimaylo A."/>
            <person name="Cardenas M.E."/>
            <person name="Lodge J.D."/>
            <person name="Laessoe T."/>
            <person name="Pedersen O."/>
            <person name="Smith M.E."/>
            <person name="Kuyper T.W."/>
            <person name="Franco-Molano E.A."/>
            <person name="Baroni T.J."/>
            <person name="Aanen D.K."/>
        </authorList>
    </citation>
    <scope>NUCLEOTIDE SEQUENCE</scope>
    <source>
        <strain evidence="1">AP01</strain>
        <tissue evidence="1">Mycelium</tissue>
    </source>
</reference>
<accession>A0A9P7GB87</accession>
<organism evidence="1 2">
    <name type="scientific">Asterophora parasitica</name>
    <dbReference type="NCBI Taxonomy" id="117018"/>
    <lineage>
        <taxon>Eukaryota</taxon>
        <taxon>Fungi</taxon>
        <taxon>Dikarya</taxon>
        <taxon>Basidiomycota</taxon>
        <taxon>Agaricomycotina</taxon>
        <taxon>Agaricomycetes</taxon>
        <taxon>Agaricomycetidae</taxon>
        <taxon>Agaricales</taxon>
        <taxon>Tricholomatineae</taxon>
        <taxon>Lyophyllaceae</taxon>
        <taxon>Asterophora</taxon>
    </lineage>
</organism>
<sequence length="425" mass="45773">MDVTDFSSHPTSFLPPLARLSSKSTQDITDALGKVRALYWPPKPPPLPAKITLPKRMIARLIHDKSVPDSGYASAEEESDEDCISGGITHVAADTREADRLEFLRADHLEREFAIKWTTGFIARSSVWIDLAPSPEENAARHILLDDATALLSAFISGDDGSKEYERAIVRTFSFPTSSGTPVTVQLTDEALLEDDHTSVGLQSWGSCILLGERISLSPASFSLTPRPDLPRPLRVLELGAGTGLLSILAAKLLFPVSPHPTVVATDYHPSVLTNLAANVAGPGNAPAAPVHVHLLDWETPKYDAPLDTPFDVVLAADVIYHPDHARWLRGCVERLLARPGPENPEGGVFWMIIAVRSVGRHEGLDGTVTAVFGGEDEGDLNGGGGVRLAVLETEVKEKVEGVGRADETGYKLFKIGWKAVISGV</sequence>
<dbReference type="EMBL" id="JABCKV010000083">
    <property type="protein sequence ID" value="KAG5644110.1"/>
    <property type="molecule type" value="Genomic_DNA"/>
</dbReference>
<dbReference type="InterPro" id="IPR029063">
    <property type="entry name" value="SAM-dependent_MTases_sf"/>
</dbReference>
<dbReference type="PANTHER" id="PTHR14614">
    <property type="entry name" value="HEPATOCELLULAR CARCINOMA-ASSOCIATED ANTIGEN"/>
    <property type="match status" value="1"/>
</dbReference>